<dbReference type="GO" id="GO:0016491">
    <property type="term" value="F:oxidoreductase activity"/>
    <property type="evidence" value="ECO:0007669"/>
    <property type="project" value="UniProtKB-KW"/>
</dbReference>
<keyword evidence="2" id="KW-0560">Oxidoreductase</keyword>
<evidence type="ECO:0000256" key="3">
    <source>
        <dbReference type="RuleBase" id="RU000363"/>
    </source>
</evidence>
<dbReference type="KEGG" id="alt:ambt_10705"/>
<dbReference type="InterPro" id="IPR002347">
    <property type="entry name" value="SDR_fam"/>
</dbReference>
<dbReference type="HOGENOM" id="CLU_010194_1_3_6"/>
<organism evidence="4 5">
    <name type="scientific">Alteromonas naphthalenivorans</name>
    <dbReference type="NCBI Taxonomy" id="715451"/>
    <lineage>
        <taxon>Bacteria</taxon>
        <taxon>Pseudomonadati</taxon>
        <taxon>Pseudomonadota</taxon>
        <taxon>Gammaproteobacteria</taxon>
        <taxon>Alteromonadales</taxon>
        <taxon>Alteromonadaceae</taxon>
        <taxon>Alteromonas/Salinimonas group</taxon>
        <taxon>Alteromonas</taxon>
    </lineage>
</organism>
<dbReference type="eggNOG" id="COG1028">
    <property type="taxonomic scope" value="Bacteria"/>
</dbReference>
<keyword evidence="5" id="KW-1185">Reference proteome</keyword>
<dbReference type="PRINTS" id="PR00080">
    <property type="entry name" value="SDRFAMILY"/>
</dbReference>
<dbReference type="InterPro" id="IPR036291">
    <property type="entry name" value="NAD(P)-bd_dom_sf"/>
</dbReference>
<dbReference type="EMBL" id="CP002339">
    <property type="protein sequence ID" value="AEF03663.1"/>
    <property type="molecule type" value="Genomic_DNA"/>
</dbReference>
<protein>
    <submittedName>
        <fullName evidence="4">Pteridine reductase</fullName>
    </submittedName>
</protein>
<evidence type="ECO:0000313" key="4">
    <source>
        <dbReference type="EMBL" id="AEF03663.1"/>
    </source>
</evidence>
<dbReference type="Pfam" id="PF13561">
    <property type="entry name" value="adh_short_C2"/>
    <property type="match status" value="1"/>
</dbReference>
<dbReference type="AlphaFoldDB" id="F5ZBK6"/>
<dbReference type="Pfam" id="PF00106">
    <property type="entry name" value="adh_short"/>
    <property type="match status" value="1"/>
</dbReference>
<gene>
    <name evidence="4" type="ordered locus">ambt_10705</name>
</gene>
<evidence type="ECO:0000256" key="2">
    <source>
        <dbReference type="ARBA" id="ARBA00023002"/>
    </source>
</evidence>
<reference evidence="4 5" key="1">
    <citation type="journal article" date="2011" name="J. Bacteriol.">
        <title>Complete genome sequence of the polycyclic aromatic hydrocarbon-degrading bacterium Alteromonas sp. strain SN2.</title>
        <authorList>
            <person name="Jin H.M."/>
            <person name="Jeong H."/>
            <person name="Moon E.J."/>
            <person name="Math R.K."/>
            <person name="Lee K."/>
            <person name="Kim H.J."/>
            <person name="Jeon C.O."/>
            <person name="Oh T.K."/>
            <person name="Kim J.F."/>
        </authorList>
    </citation>
    <scope>NUCLEOTIDE SEQUENCE [LARGE SCALE GENOMIC DNA]</scope>
    <source>
        <strain evidence="5">JCM 17741 / KACC 18427 / KCTC 11700BP / SN2</strain>
    </source>
</reference>
<comment type="similarity">
    <text evidence="1 3">Belongs to the short-chain dehydrogenases/reductases (SDR) family.</text>
</comment>
<dbReference type="Gene3D" id="3.40.50.720">
    <property type="entry name" value="NAD(P)-binding Rossmann-like Domain"/>
    <property type="match status" value="1"/>
</dbReference>
<dbReference type="PANTHER" id="PTHR43639:SF1">
    <property type="entry name" value="SHORT-CHAIN DEHYDROGENASE_REDUCTASE FAMILY PROTEIN"/>
    <property type="match status" value="1"/>
</dbReference>
<dbReference type="Proteomes" id="UP000000683">
    <property type="component" value="Chromosome"/>
</dbReference>
<accession>F5ZBK6</accession>
<proteinExistence type="inferred from homology"/>
<dbReference type="PRINTS" id="PR00081">
    <property type="entry name" value="GDHRDH"/>
</dbReference>
<evidence type="ECO:0000313" key="5">
    <source>
        <dbReference type="Proteomes" id="UP000000683"/>
    </source>
</evidence>
<name>F5ZBK6_ALTNA</name>
<dbReference type="SUPFAM" id="SSF51735">
    <property type="entry name" value="NAD(P)-binding Rossmann-fold domains"/>
    <property type="match status" value="1"/>
</dbReference>
<evidence type="ECO:0000256" key="1">
    <source>
        <dbReference type="ARBA" id="ARBA00006484"/>
    </source>
</evidence>
<dbReference type="PANTHER" id="PTHR43639">
    <property type="entry name" value="OXIDOREDUCTASE, SHORT-CHAIN DEHYDROGENASE/REDUCTASE FAMILY (AFU_ORTHOLOGUE AFUA_5G02870)"/>
    <property type="match status" value="1"/>
</dbReference>
<sequence>MPNEPKIAKNTIDEAANSDMATELALEENSPVALITGAAKRIGATMAKTLHSAGYRVIIHYGHSAEDANALVNSLNAERPNSAICLQADLCKLEDITRLAEQATAPDAFSLGSNTVHADSNLKADSSVEADLNVKADSNVKAKARIDVLINNASSFYPTPLGDIFANDWQALVGSNVQGPLFLSQALWPTLKASNGCIINMVDMHIDRPLPHHTVYGLAKTALASITRSLAVEMAPEVRVNGIAPGAILWPERELEHDQKQRLLDSIPLGGLGSPEDIANAATFLISANYITGQIIYVDGGRSLHTNASA</sequence>